<dbReference type="KEGG" id="dosa:Os09g0392400"/>
<protein>
    <submittedName>
        <fullName evidence="1">Os09g0392400 protein</fullName>
    </submittedName>
</protein>
<sequence>HWWIEQEHVISKKYQARHWSDQSKQHIFISASEMAAVFKESQYGTYLEANLSSSCGNKDSPQVLPRLLLLGSLHPHCFSGQDYILLMNKMGIFIWHEYFSTSSVL</sequence>
<dbReference type="Gramene" id="Os09t0392400-01">
    <property type="protein sequence ID" value="Os09t0392400-01"/>
    <property type="gene ID" value="Os09g0392400"/>
</dbReference>
<reference evidence="1 2" key="1">
    <citation type="journal article" date="2005" name="Nature">
        <title>The map-based sequence of the rice genome.</title>
        <authorList>
            <consortium name="International rice genome sequencing project (IRGSP)"/>
            <person name="Matsumoto T."/>
            <person name="Wu J."/>
            <person name="Kanamori H."/>
            <person name="Katayose Y."/>
            <person name="Fujisawa M."/>
            <person name="Namiki N."/>
            <person name="Mizuno H."/>
            <person name="Yamamoto K."/>
            <person name="Antonio B.A."/>
            <person name="Baba T."/>
            <person name="Sakata K."/>
            <person name="Nagamura Y."/>
            <person name="Aoki H."/>
            <person name="Arikawa K."/>
            <person name="Arita K."/>
            <person name="Bito T."/>
            <person name="Chiden Y."/>
            <person name="Fujitsuka N."/>
            <person name="Fukunaka R."/>
            <person name="Hamada M."/>
            <person name="Harada C."/>
            <person name="Hayashi A."/>
            <person name="Hijishita S."/>
            <person name="Honda M."/>
            <person name="Hosokawa S."/>
            <person name="Ichikawa Y."/>
            <person name="Idonuma A."/>
            <person name="Iijima M."/>
            <person name="Ikeda M."/>
            <person name="Ikeno M."/>
            <person name="Ito K."/>
            <person name="Ito S."/>
            <person name="Ito T."/>
            <person name="Ito Y."/>
            <person name="Ito Y."/>
            <person name="Iwabuchi A."/>
            <person name="Kamiya K."/>
            <person name="Karasawa W."/>
            <person name="Kurita K."/>
            <person name="Katagiri S."/>
            <person name="Kikuta A."/>
            <person name="Kobayashi H."/>
            <person name="Kobayashi N."/>
            <person name="Machita K."/>
            <person name="Maehara T."/>
            <person name="Masukawa M."/>
            <person name="Mizubayashi T."/>
            <person name="Mukai Y."/>
            <person name="Nagasaki H."/>
            <person name="Nagata Y."/>
            <person name="Naito S."/>
            <person name="Nakashima M."/>
            <person name="Nakama Y."/>
            <person name="Nakamichi Y."/>
            <person name="Nakamura M."/>
            <person name="Meguro A."/>
            <person name="Negishi M."/>
            <person name="Ohta I."/>
            <person name="Ohta T."/>
            <person name="Okamoto M."/>
            <person name="Ono N."/>
            <person name="Saji S."/>
            <person name="Sakaguchi M."/>
            <person name="Sakai K."/>
            <person name="Shibata M."/>
            <person name="Shimokawa T."/>
            <person name="Song J."/>
            <person name="Takazaki Y."/>
            <person name="Terasawa K."/>
            <person name="Tsugane M."/>
            <person name="Tsuji K."/>
            <person name="Ueda S."/>
            <person name="Waki K."/>
            <person name="Yamagata H."/>
            <person name="Yamamoto M."/>
            <person name="Yamamoto S."/>
            <person name="Yamane H."/>
            <person name="Yoshiki S."/>
            <person name="Yoshihara R."/>
            <person name="Yukawa K."/>
            <person name="Zhong H."/>
            <person name="Yano M."/>
            <person name="Yuan Q."/>
            <person name="Ouyang S."/>
            <person name="Liu J."/>
            <person name="Jones K.M."/>
            <person name="Gansberger K."/>
            <person name="Moffat K."/>
            <person name="Hill J."/>
            <person name="Bera J."/>
            <person name="Fadrosh D."/>
            <person name="Jin S."/>
            <person name="Johri S."/>
            <person name="Kim M."/>
            <person name="Overton L."/>
            <person name="Reardon M."/>
            <person name="Tsitrin T."/>
            <person name="Vuong H."/>
            <person name="Weaver B."/>
            <person name="Ciecko A."/>
            <person name="Tallon L."/>
            <person name="Jackson J."/>
            <person name="Pai G."/>
            <person name="Aken S.V."/>
            <person name="Utterback T."/>
            <person name="Reidmuller S."/>
            <person name="Feldblyum T."/>
            <person name="Hsiao J."/>
            <person name="Zismann V."/>
            <person name="Iobst S."/>
            <person name="de Vazeille A.R."/>
            <person name="Buell C.R."/>
            <person name="Ying K."/>
            <person name="Li Y."/>
            <person name="Lu T."/>
            <person name="Huang Y."/>
            <person name="Zhao Q."/>
            <person name="Feng Q."/>
            <person name="Zhang L."/>
            <person name="Zhu J."/>
            <person name="Weng Q."/>
            <person name="Mu J."/>
            <person name="Lu Y."/>
            <person name="Fan D."/>
            <person name="Liu Y."/>
            <person name="Guan J."/>
            <person name="Zhang Y."/>
            <person name="Yu S."/>
            <person name="Liu X."/>
            <person name="Zhang Y."/>
            <person name="Hong G."/>
            <person name="Han B."/>
            <person name="Choisne N."/>
            <person name="Demange N."/>
            <person name="Orjeda G."/>
            <person name="Samain S."/>
            <person name="Cattolico L."/>
            <person name="Pelletier E."/>
            <person name="Couloux A."/>
            <person name="Segurens B."/>
            <person name="Wincker P."/>
            <person name="D'Hont A."/>
            <person name="Scarpelli C."/>
            <person name="Weissenbach J."/>
            <person name="Salanoubat M."/>
            <person name="Quetier F."/>
            <person name="Yu Y."/>
            <person name="Kim H.R."/>
            <person name="Rambo T."/>
            <person name="Currie J."/>
            <person name="Collura K."/>
            <person name="Luo M."/>
            <person name="Yang T."/>
            <person name="Ammiraju J.S.S."/>
            <person name="Engler F."/>
            <person name="Soderlund C."/>
            <person name="Wing R.A."/>
            <person name="Palmer L.E."/>
            <person name="de la Bastide M."/>
            <person name="Spiegel L."/>
            <person name="Nascimento L."/>
            <person name="Zutavern T."/>
            <person name="O'Shaughnessy A."/>
            <person name="Dike S."/>
            <person name="Dedhia N."/>
            <person name="Preston R."/>
            <person name="Balija V."/>
            <person name="McCombie W.R."/>
            <person name="Chow T."/>
            <person name="Chen H."/>
            <person name="Chung M."/>
            <person name="Chen C."/>
            <person name="Shaw J."/>
            <person name="Wu H."/>
            <person name="Hsiao K."/>
            <person name="Chao Y."/>
            <person name="Chu M."/>
            <person name="Cheng C."/>
            <person name="Hour A."/>
            <person name="Lee P."/>
            <person name="Lin S."/>
            <person name="Lin Y."/>
            <person name="Liou J."/>
            <person name="Liu S."/>
            <person name="Hsing Y."/>
            <person name="Raghuvanshi S."/>
            <person name="Mohanty A."/>
            <person name="Bharti A.K."/>
            <person name="Gaur A."/>
            <person name="Gupta V."/>
            <person name="Kumar D."/>
            <person name="Ravi V."/>
            <person name="Vij S."/>
            <person name="Kapur A."/>
            <person name="Khurana P."/>
            <person name="Khurana P."/>
            <person name="Khurana J.P."/>
            <person name="Tyagi A.K."/>
            <person name="Gaikwad K."/>
            <person name="Singh A."/>
            <person name="Dalal V."/>
            <person name="Srivastava S."/>
            <person name="Dixit A."/>
            <person name="Pal A.K."/>
            <person name="Ghazi I.A."/>
            <person name="Yadav M."/>
            <person name="Pandit A."/>
            <person name="Bhargava A."/>
            <person name="Sureshbabu K."/>
            <person name="Batra K."/>
            <person name="Sharma T.R."/>
            <person name="Mohapatra T."/>
            <person name="Singh N.K."/>
            <person name="Messing J."/>
            <person name="Nelson A.B."/>
            <person name="Fuks G."/>
            <person name="Kavchok S."/>
            <person name="Keizer G."/>
            <person name="Linton E."/>
            <person name="Llaca V."/>
            <person name="Song R."/>
            <person name="Tanyolac B."/>
            <person name="Young S."/>
            <person name="Ho-Il K."/>
            <person name="Hahn J.H."/>
            <person name="Sangsakoo G."/>
            <person name="Vanavichit A."/>
            <person name="de Mattos Luiz.A.T."/>
            <person name="Zimmer P.D."/>
            <person name="Malone G."/>
            <person name="Dellagostin O."/>
            <person name="de Oliveira A.C."/>
            <person name="Bevan M."/>
            <person name="Bancroft I."/>
            <person name="Minx P."/>
            <person name="Cordum H."/>
            <person name="Wilson R."/>
            <person name="Cheng Z."/>
            <person name="Jin W."/>
            <person name="Jiang J."/>
            <person name="Leong S.A."/>
            <person name="Iwama H."/>
            <person name="Gojobori T."/>
            <person name="Itoh T."/>
            <person name="Niimura Y."/>
            <person name="Fujii Y."/>
            <person name="Habara T."/>
            <person name="Sakai H."/>
            <person name="Sato Y."/>
            <person name="Wilson G."/>
            <person name="Kumar K."/>
            <person name="McCouch S."/>
            <person name="Juretic N."/>
            <person name="Hoen D."/>
            <person name="Wright S."/>
            <person name="Bruskiewich R."/>
            <person name="Bureau T."/>
            <person name="Miyao A."/>
            <person name="Hirochika H."/>
            <person name="Nishikawa T."/>
            <person name="Kadowaki K."/>
            <person name="Sugiura M."/>
            <person name="Burr B."/>
            <person name="Sasaki T."/>
        </authorList>
    </citation>
    <scope>NUCLEOTIDE SEQUENCE [LARGE SCALE GENOMIC DNA]</scope>
    <source>
        <strain evidence="2">cv. Nipponbare</strain>
    </source>
</reference>
<evidence type="ECO:0000313" key="1">
    <source>
        <dbReference type="EMBL" id="BAH94548.1"/>
    </source>
</evidence>
<evidence type="ECO:0000313" key="2">
    <source>
        <dbReference type="Proteomes" id="UP000000763"/>
    </source>
</evidence>
<organism evidence="1 2">
    <name type="scientific">Oryza sativa subsp. japonica</name>
    <name type="common">Rice</name>
    <dbReference type="NCBI Taxonomy" id="39947"/>
    <lineage>
        <taxon>Eukaryota</taxon>
        <taxon>Viridiplantae</taxon>
        <taxon>Streptophyta</taxon>
        <taxon>Embryophyta</taxon>
        <taxon>Tracheophyta</taxon>
        <taxon>Spermatophyta</taxon>
        <taxon>Magnoliopsida</taxon>
        <taxon>Liliopsida</taxon>
        <taxon>Poales</taxon>
        <taxon>Poaceae</taxon>
        <taxon>BOP clade</taxon>
        <taxon>Oryzoideae</taxon>
        <taxon>Oryzeae</taxon>
        <taxon>Oryzinae</taxon>
        <taxon>Oryza</taxon>
        <taxon>Oryza sativa</taxon>
    </lineage>
</organism>
<dbReference type="Proteomes" id="UP000000763">
    <property type="component" value="Chromosome 9"/>
</dbReference>
<dbReference type="AlphaFoldDB" id="A0A0P0XM83"/>
<proteinExistence type="predicted"/>
<dbReference type="EMBL" id="AP008215">
    <property type="protein sequence ID" value="BAH94548.1"/>
    <property type="molecule type" value="Genomic_DNA"/>
</dbReference>
<gene>
    <name evidence="1" type="ordered locus">Os09g0392400</name>
</gene>
<feature type="non-terminal residue" evidence="1">
    <location>
        <position position="1"/>
    </location>
</feature>
<name>A0A0P0XM83_ORYSJ</name>
<accession>A0A0P0XM83</accession>
<reference evidence="2" key="2">
    <citation type="journal article" date="2008" name="Nucleic Acids Res.">
        <title>The rice annotation project database (RAP-DB): 2008 update.</title>
        <authorList>
            <consortium name="The rice annotation project (RAP)"/>
        </authorList>
    </citation>
    <scope>GENOME REANNOTATION</scope>
    <source>
        <strain evidence="2">cv. Nipponbare</strain>
    </source>
</reference>